<organism evidence="2 3">
    <name type="scientific">Halopseudomonas yangmingensis</name>
    <dbReference type="NCBI Taxonomy" id="1720063"/>
    <lineage>
        <taxon>Bacteria</taxon>
        <taxon>Pseudomonadati</taxon>
        <taxon>Pseudomonadota</taxon>
        <taxon>Gammaproteobacteria</taxon>
        <taxon>Pseudomonadales</taxon>
        <taxon>Pseudomonadaceae</taxon>
        <taxon>Halopseudomonas</taxon>
    </lineage>
</organism>
<dbReference type="STRING" id="1720063.SAMN05216217_11516"/>
<gene>
    <name evidence="2" type="ORF">SAMN05216217_11516</name>
</gene>
<proteinExistence type="predicted"/>
<dbReference type="Gene3D" id="3.40.30.10">
    <property type="entry name" value="Glutaredoxin"/>
    <property type="match status" value="1"/>
</dbReference>
<dbReference type="Proteomes" id="UP000243629">
    <property type="component" value="Unassembled WGS sequence"/>
</dbReference>
<dbReference type="SUPFAM" id="SSF52833">
    <property type="entry name" value="Thioredoxin-like"/>
    <property type="match status" value="1"/>
</dbReference>
<dbReference type="PROSITE" id="PS51354">
    <property type="entry name" value="GLUTAREDOXIN_2"/>
    <property type="match status" value="1"/>
</dbReference>
<evidence type="ECO:0000313" key="3">
    <source>
        <dbReference type="Proteomes" id="UP000243629"/>
    </source>
</evidence>
<dbReference type="InterPro" id="IPR036249">
    <property type="entry name" value="Thioredoxin-like_sf"/>
</dbReference>
<dbReference type="EMBL" id="FOUI01000015">
    <property type="protein sequence ID" value="SFM77849.1"/>
    <property type="molecule type" value="Genomic_DNA"/>
</dbReference>
<dbReference type="InterPro" id="IPR002109">
    <property type="entry name" value="Glutaredoxin"/>
</dbReference>
<dbReference type="AlphaFoldDB" id="A0A1I4TMA0"/>
<dbReference type="OrthoDB" id="9814618at2"/>
<accession>A0A1I4TMA0</accession>
<evidence type="ECO:0000259" key="1">
    <source>
        <dbReference type="Pfam" id="PF00462"/>
    </source>
</evidence>
<protein>
    <submittedName>
        <fullName evidence="2">Glutaredoxin 1</fullName>
    </submittedName>
</protein>
<dbReference type="Pfam" id="PF00462">
    <property type="entry name" value="Glutaredoxin"/>
    <property type="match status" value="1"/>
</dbReference>
<name>A0A1I4TMA0_9GAMM</name>
<keyword evidence="3" id="KW-1185">Reference proteome</keyword>
<dbReference type="RefSeq" id="WP_093477833.1">
    <property type="nucleotide sequence ID" value="NZ_FOUI01000015.1"/>
</dbReference>
<feature type="domain" description="Glutaredoxin" evidence="1">
    <location>
        <begin position="3"/>
        <end position="60"/>
    </location>
</feature>
<evidence type="ECO:0000313" key="2">
    <source>
        <dbReference type="EMBL" id="SFM77849.1"/>
    </source>
</evidence>
<sequence>MEVIIYGKDNCTDCNKSKLLCQMQSIEFQYLSVGQDISVEELQAKVGQPVRSLPQTFIKRNGTLDYVGSYEALRRTLRETTAMC</sequence>
<reference evidence="3" key="1">
    <citation type="submission" date="2016-10" db="EMBL/GenBank/DDBJ databases">
        <authorList>
            <person name="Varghese N."/>
            <person name="Submissions S."/>
        </authorList>
    </citation>
    <scope>NUCLEOTIDE SEQUENCE [LARGE SCALE GENOMIC DNA]</scope>
    <source>
        <strain evidence="3">DSM 24213</strain>
    </source>
</reference>
<dbReference type="CDD" id="cd02066">
    <property type="entry name" value="GRX_family"/>
    <property type="match status" value="1"/>
</dbReference>